<keyword evidence="1" id="KW-0472">Membrane</keyword>
<evidence type="ECO:0000259" key="4">
    <source>
        <dbReference type="PROSITE" id="PS50887"/>
    </source>
</evidence>
<evidence type="ECO:0000259" key="3">
    <source>
        <dbReference type="PROSITE" id="PS50883"/>
    </source>
</evidence>
<feature type="transmembrane region" description="Helical" evidence="1">
    <location>
        <begin position="73"/>
        <end position="94"/>
    </location>
</feature>
<dbReference type="Pfam" id="PF00990">
    <property type="entry name" value="GGDEF"/>
    <property type="match status" value="1"/>
</dbReference>
<protein>
    <submittedName>
        <fullName evidence="5">EAL domain-containing protein</fullName>
    </submittedName>
</protein>
<evidence type="ECO:0000259" key="2">
    <source>
        <dbReference type="PROSITE" id="PS50113"/>
    </source>
</evidence>
<keyword evidence="1" id="KW-1133">Transmembrane helix</keyword>
<dbReference type="SUPFAM" id="SSF55073">
    <property type="entry name" value="Nucleotide cyclase"/>
    <property type="match status" value="1"/>
</dbReference>
<proteinExistence type="predicted"/>
<dbReference type="InterPro" id="IPR000700">
    <property type="entry name" value="PAS-assoc_C"/>
</dbReference>
<dbReference type="EMBL" id="CP058350">
    <property type="protein sequence ID" value="QLF70795.1"/>
    <property type="molecule type" value="Genomic_DNA"/>
</dbReference>
<dbReference type="InterPro" id="IPR035919">
    <property type="entry name" value="EAL_sf"/>
</dbReference>
<evidence type="ECO:0000256" key="1">
    <source>
        <dbReference type="SAM" id="Phobius"/>
    </source>
</evidence>
<feature type="transmembrane region" description="Helical" evidence="1">
    <location>
        <begin position="186"/>
        <end position="207"/>
    </location>
</feature>
<feature type="domain" description="GGDEF" evidence="4">
    <location>
        <begin position="394"/>
        <end position="527"/>
    </location>
</feature>
<organism evidence="5 6">
    <name type="scientific">Peteryoungia desertarenae</name>
    <dbReference type="NCBI Taxonomy" id="1813451"/>
    <lineage>
        <taxon>Bacteria</taxon>
        <taxon>Pseudomonadati</taxon>
        <taxon>Pseudomonadota</taxon>
        <taxon>Alphaproteobacteria</taxon>
        <taxon>Hyphomicrobiales</taxon>
        <taxon>Rhizobiaceae</taxon>
        <taxon>Peteryoungia</taxon>
    </lineage>
</organism>
<dbReference type="SUPFAM" id="SSF141868">
    <property type="entry name" value="EAL domain-like"/>
    <property type="match status" value="1"/>
</dbReference>
<dbReference type="CDD" id="cd01948">
    <property type="entry name" value="EAL"/>
    <property type="match status" value="1"/>
</dbReference>
<dbReference type="NCBIfam" id="TIGR00254">
    <property type="entry name" value="GGDEF"/>
    <property type="match status" value="1"/>
</dbReference>
<dbReference type="SUPFAM" id="SSF55785">
    <property type="entry name" value="PYP-like sensor domain (PAS domain)"/>
    <property type="match status" value="1"/>
</dbReference>
<dbReference type="InterPro" id="IPR043128">
    <property type="entry name" value="Rev_trsase/Diguanyl_cyclase"/>
</dbReference>
<keyword evidence="6" id="KW-1185">Reference proteome</keyword>
<dbReference type="Pfam" id="PF00563">
    <property type="entry name" value="EAL"/>
    <property type="match status" value="1"/>
</dbReference>
<keyword evidence="1" id="KW-0812">Transmembrane</keyword>
<dbReference type="PANTHER" id="PTHR44757:SF2">
    <property type="entry name" value="BIOFILM ARCHITECTURE MAINTENANCE PROTEIN MBAA"/>
    <property type="match status" value="1"/>
</dbReference>
<feature type="transmembrane region" description="Helical" evidence="1">
    <location>
        <begin position="114"/>
        <end position="135"/>
    </location>
</feature>
<feature type="transmembrane region" description="Helical" evidence="1">
    <location>
        <begin position="50"/>
        <end position="67"/>
    </location>
</feature>
<dbReference type="PROSITE" id="PS50883">
    <property type="entry name" value="EAL"/>
    <property type="match status" value="1"/>
</dbReference>
<evidence type="ECO:0000313" key="5">
    <source>
        <dbReference type="EMBL" id="QLF70795.1"/>
    </source>
</evidence>
<feature type="transmembrane region" description="Helical" evidence="1">
    <location>
        <begin position="141"/>
        <end position="174"/>
    </location>
</feature>
<dbReference type="InterPro" id="IPR001633">
    <property type="entry name" value="EAL_dom"/>
</dbReference>
<dbReference type="InterPro" id="IPR013656">
    <property type="entry name" value="PAS_4"/>
</dbReference>
<feature type="domain" description="EAL" evidence="3">
    <location>
        <begin position="536"/>
        <end position="786"/>
    </location>
</feature>
<gene>
    <name evidence="5" type="ORF">FE840_015290</name>
</gene>
<accession>A0ABX6QRK2</accession>
<dbReference type="PROSITE" id="PS50113">
    <property type="entry name" value="PAC"/>
    <property type="match status" value="1"/>
</dbReference>
<dbReference type="PROSITE" id="PS50887">
    <property type="entry name" value="GGDEF"/>
    <property type="match status" value="1"/>
</dbReference>
<dbReference type="SMART" id="SM00267">
    <property type="entry name" value="GGDEF"/>
    <property type="match status" value="1"/>
</dbReference>
<dbReference type="InterPro" id="IPR000160">
    <property type="entry name" value="GGDEF_dom"/>
</dbReference>
<dbReference type="Gene3D" id="3.20.20.450">
    <property type="entry name" value="EAL domain"/>
    <property type="match status" value="1"/>
</dbReference>
<sequence length="797" mass="86599">MSNSILSPAQIKQKSLWDRFLHIGEAELSEDEAASIRATRLGTVLSNTPWMMGANVANAILTSIVFVDSPVAPAILTLCGLLILLFSFTGVTWWRSRNAPQRQRASIKGVKRAVVYAALIAGFWAILAIMTYSHANDSEKLVIVALTVGMAGGGGFALATIPAAAIAFTGVLGLGGAIALMTQPALIGVYLFALYIVYSAIIIGSSLRLCASLTERDRAKLAADEKRDLIGLLLNDFEENATDWLWGTDEQMILRRASPRLSEQIGQGASELLGYHFADVIPFSKTLCTMLAKLGAREDVVTALDSRQPFRNLEICVEVGGRHQVWSLSGKPIFDILGEFRGYRGVGNDITATREARLRIEHLARHDTLTGLSNRTVLSEDLLRAVSHLERFGDKFSVLLLDLDRFKQVNDTHGHGGGDELLQVVAKIIHDLCDERDTVARLGGDEFAIIQFGGDGAAQAADLASRIIQQVSTPLELSSGAVHIGISIGIACAPNDGFDADSIMRNADLALYRAKSDGRNRFRFFDVSLDAHARRRNQIEQELRLALAEGTLTLHAQPLVMASNGEVVCVEALVRWNHAQLGTISPAEFIPIAEGTGQILDIGSWVIRMACKAASKWPETVRVAINLSPRQFSNPALLPTLEKAIRENNLSPGRVELEVTESLLLDPSPAVETTLLALRILGVRIALDDFGTGYSSLSYLKRYKFDKLKIDQTFITDLDSNPDSAAIVASVITLARNLNLSVAAEGVEKASQFDRLAALGCSEIQGFLISKPMPIDDLNAFIQRNQGSLRSRRTAQA</sequence>
<name>A0ABX6QRK2_9HYPH</name>
<dbReference type="InterPro" id="IPR052155">
    <property type="entry name" value="Biofilm_reg_signaling"/>
</dbReference>
<dbReference type="PANTHER" id="PTHR44757">
    <property type="entry name" value="DIGUANYLATE CYCLASE DGCP"/>
    <property type="match status" value="1"/>
</dbReference>
<feature type="domain" description="PAC" evidence="2">
    <location>
        <begin position="311"/>
        <end position="362"/>
    </location>
</feature>
<evidence type="ECO:0000313" key="6">
    <source>
        <dbReference type="Proteomes" id="UP000308530"/>
    </source>
</evidence>
<reference evidence="5 6" key="1">
    <citation type="submission" date="2020-06" db="EMBL/GenBank/DDBJ databases">
        <title>Genome sequence of Rhizobium sp strain ADMK78.</title>
        <authorList>
            <person name="Rahi P."/>
        </authorList>
    </citation>
    <scope>NUCLEOTIDE SEQUENCE [LARGE SCALE GENOMIC DNA]</scope>
    <source>
        <strain evidence="5 6">ADMK78</strain>
    </source>
</reference>
<dbReference type="CDD" id="cd00130">
    <property type="entry name" value="PAS"/>
    <property type="match status" value="1"/>
</dbReference>
<dbReference type="InterPro" id="IPR029787">
    <property type="entry name" value="Nucleotide_cyclase"/>
</dbReference>
<dbReference type="Proteomes" id="UP000308530">
    <property type="component" value="Chromosome"/>
</dbReference>
<dbReference type="InterPro" id="IPR035965">
    <property type="entry name" value="PAS-like_dom_sf"/>
</dbReference>
<dbReference type="CDD" id="cd01949">
    <property type="entry name" value="GGDEF"/>
    <property type="match status" value="1"/>
</dbReference>
<dbReference type="Gene3D" id="3.30.450.20">
    <property type="entry name" value="PAS domain"/>
    <property type="match status" value="1"/>
</dbReference>
<dbReference type="SMART" id="SM00052">
    <property type="entry name" value="EAL"/>
    <property type="match status" value="1"/>
</dbReference>
<dbReference type="Gene3D" id="3.30.70.270">
    <property type="match status" value="1"/>
</dbReference>
<dbReference type="RefSeq" id="WP_138286348.1">
    <property type="nucleotide sequence ID" value="NZ_CP058350.1"/>
</dbReference>
<dbReference type="Pfam" id="PF08448">
    <property type="entry name" value="PAS_4"/>
    <property type="match status" value="1"/>
</dbReference>
<dbReference type="InterPro" id="IPR000014">
    <property type="entry name" value="PAS"/>
</dbReference>